<evidence type="ECO:0000313" key="4">
    <source>
        <dbReference type="Proteomes" id="UP000754710"/>
    </source>
</evidence>
<evidence type="ECO:0000256" key="1">
    <source>
        <dbReference type="ARBA" id="ARBA00022801"/>
    </source>
</evidence>
<gene>
    <name evidence="3" type="ORF">K1X13_14595</name>
</gene>
<organism evidence="3 4">
    <name type="scientific">Nocardioides jiangsuensis</name>
    <dbReference type="NCBI Taxonomy" id="2866161"/>
    <lineage>
        <taxon>Bacteria</taxon>
        <taxon>Bacillati</taxon>
        <taxon>Actinomycetota</taxon>
        <taxon>Actinomycetes</taxon>
        <taxon>Propionibacteriales</taxon>
        <taxon>Nocardioidaceae</taxon>
        <taxon>Nocardioides</taxon>
    </lineage>
</organism>
<dbReference type="Pfam" id="PF00857">
    <property type="entry name" value="Isochorismatase"/>
    <property type="match status" value="1"/>
</dbReference>
<dbReference type="EMBL" id="JAIEZQ010000002">
    <property type="protein sequence ID" value="MBY9076061.1"/>
    <property type="molecule type" value="Genomic_DNA"/>
</dbReference>
<keyword evidence="1 3" id="KW-0378">Hydrolase</keyword>
<accession>A0ABS7RMS9</accession>
<feature type="domain" description="Isochorismatase-like" evidence="2">
    <location>
        <begin position="17"/>
        <end position="174"/>
    </location>
</feature>
<protein>
    <submittedName>
        <fullName evidence="3">Cysteine hydrolase</fullName>
    </submittedName>
</protein>
<sequence>MTSLRLDPTPVGDLGRTALVVVDAQRGFEDPWWGPRDNPDCDRNIAALVRAWSRHRRPLVFVRHDSESPDSPLAAGSDGNRLKGYLTARPDLEVTKTVNSSFHGTPDLDAWLRAGDISRIVVCGITTNHCCETTARVGGNLGYDVLFALDATHTFDRTAPDGSTVTADELARVTATNLHGEFATVVSTADLLDDEDASAPETPATA</sequence>
<dbReference type="InterPro" id="IPR050272">
    <property type="entry name" value="Isochorismatase-like_hydrls"/>
</dbReference>
<dbReference type="InterPro" id="IPR036380">
    <property type="entry name" value="Isochorismatase-like_sf"/>
</dbReference>
<reference evidence="3 4" key="1">
    <citation type="submission" date="2021-08" db="EMBL/GenBank/DDBJ databases">
        <title>Nocardioides bacterium WL0053 sp. nov., isolated from the sediment.</title>
        <authorList>
            <person name="Wang L."/>
            <person name="Zhang D."/>
            <person name="Zhang A."/>
        </authorList>
    </citation>
    <scope>NUCLEOTIDE SEQUENCE [LARGE SCALE GENOMIC DNA]</scope>
    <source>
        <strain evidence="3 4">WL0053</strain>
    </source>
</reference>
<dbReference type="GO" id="GO:0016787">
    <property type="term" value="F:hydrolase activity"/>
    <property type="evidence" value="ECO:0007669"/>
    <property type="project" value="UniProtKB-KW"/>
</dbReference>
<evidence type="ECO:0000259" key="2">
    <source>
        <dbReference type="Pfam" id="PF00857"/>
    </source>
</evidence>
<name>A0ABS7RMS9_9ACTN</name>
<proteinExistence type="predicted"/>
<evidence type="ECO:0000313" key="3">
    <source>
        <dbReference type="EMBL" id="MBY9076061.1"/>
    </source>
</evidence>
<dbReference type="Proteomes" id="UP000754710">
    <property type="component" value="Unassembled WGS sequence"/>
</dbReference>
<dbReference type="PANTHER" id="PTHR43540:SF1">
    <property type="entry name" value="ISOCHORISMATASE HYDROLASE"/>
    <property type="match status" value="1"/>
</dbReference>
<keyword evidence="4" id="KW-1185">Reference proteome</keyword>
<dbReference type="InterPro" id="IPR000868">
    <property type="entry name" value="Isochorismatase-like_dom"/>
</dbReference>
<dbReference type="CDD" id="cd01014">
    <property type="entry name" value="nicotinamidase_related"/>
    <property type="match status" value="1"/>
</dbReference>
<dbReference type="RefSeq" id="WP_221025745.1">
    <property type="nucleotide sequence ID" value="NZ_JAIEZQ010000002.1"/>
</dbReference>
<dbReference type="SUPFAM" id="SSF52499">
    <property type="entry name" value="Isochorismatase-like hydrolases"/>
    <property type="match status" value="1"/>
</dbReference>
<comment type="caution">
    <text evidence="3">The sequence shown here is derived from an EMBL/GenBank/DDBJ whole genome shotgun (WGS) entry which is preliminary data.</text>
</comment>
<dbReference type="Gene3D" id="3.40.50.850">
    <property type="entry name" value="Isochorismatase-like"/>
    <property type="match status" value="1"/>
</dbReference>
<dbReference type="PANTHER" id="PTHR43540">
    <property type="entry name" value="PEROXYUREIDOACRYLATE/UREIDOACRYLATE AMIDOHYDROLASE-RELATED"/>
    <property type="match status" value="1"/>
</dbReference>